<dbReference type="KEGG" id="aqu:109581205"/>
<keyword evidence="3" id="KW-1185">Reference proteome</keyword>
<name>A0A1X7V4Y4_AMPQE</name>
<evidence type="ECO:0008006" key="4">
    <source>
        <dbReference type="Google" id="ProtNLM"/>
    </source>
</evidence>
<feature type="compositionally biased region" description="Polar residues" evidence="1">
    <location>
        <begin position="42"/>
        <end position="53"/>
    </location>
</feature>
<dbReference type="InParanoid" id="A0A1X7V4Y4"/>
<organism evidence="2">
    <name type="scientific">Amphimedon queenslandica</name>
    <name type="common">Sponge</name>
    <dbReference type="NCBI Taxonomy" id="400682"/>
    <lineage>
        <taxon>Eukaryota</taxon>
        <taxon>Metazoa</taxon>
        <taxon>Porifera</taxon>
        <taxon>Demospongiae</taxon>
        <taxon>Heteroscleromorpha</taxon>
        <taxon>Haplosclerida</taxon>
        <taxon>Niphatidae</taxon>
        <taxon>Amphimedon</taxon>
    </lineage>
</organism>
<accession>A0A1X7V4Y4</accession>
<dbReference type="EnsemblMetazoa" id="XM_019995090.1">
    <property type="protein sequence ID" value="XP_019850649.1"/>
    <property type="gene ID" value="LOC109581205"/>
</dbReference>
<feature type="region of interest" description="Disordered" evidence="1">
    <location>
        <begin position="1"/>
        <end position="53"/>
    </location>
</feature>
<dbReference type="EnsemblMetazoa" id="Aqu2.1.35053_001">
    <property type="protein sequence ID" value="Aqu2.1.35053_001"/>
    <property type="gene ID" value="Aqu2.1.35053"/>
</dbReference>
<dbReference type="Gene3D" id="4.10.280.10">
    <property type="entry name" value="Helix-loop-helix DNA-binding domain"/>
    <property type="match status" value="1"/>
</dbReference>
<protein>
    <recommendedName>
        <fullName evidence="4">BHLH domain-containing protein</fullName>
    </recommendedName>
</protein>
<gene>
    <name evidence="2" type="primary">109581205</name>
</gene>
<dbReference type="Proteomes" id="UP000007879">
    <property type="component" value="Unassembled WGS sequence"/>
</dbReference>
<reference evidence="2" key="2">
    <citation type="submission" date="2017-05" db="UniProtKB">
        <authorList>
            <consortium name="EnsemblMetazoa"/>
        </authorList>
    </citation>
    <scope>IDENTIFICATION</scope>
</reference>
<reference evidence="3" key="1">
    <citation type="journal article" date="2010" name="Nature">
        <title>The Amphimedon queenslandica genome and the evolution of animal complexity.</title>
        <authorList>
            <person name="Srivastava M."/>
            <person name="Simakov O."/>
            <person name="Chapman J."/>
            <person name="Fahey B."/>
            <person name="Gauthier M.E."/>
            <person name="Mitros T."/>
            <person name="Richards G.S."/>
            <person name="Conaco C."/>
            <person name="Dacre M."/>
            <person name="Hellsten U."/>
            <person name="Larroux C."/>
            <person name="Putnam N.H."/>
            <person name="Stanke M."/>
            <person name="Adamska M."/>
            <person name="Darling A."/>
            <person name="Degnan S.M."/>
            <person name="Oakley T.H."/>
            <person name="Plachetzki D.C."/>
            <person name="Zhai Y."/>
            <person name="Adamski M."/>
            <person name="Calcino A."/>
            <person name="Cummins S.F."/>
            <person name="Goodstein D.M."/>
            <person name="Harris C."/>
            <person name="Jackson D.J."/>
            <person name="Leys S.P."/>
            <person name="Shu S."/>
            <person name="Woodcroft B.J."/>
            <person name="Vervoort M."/>
            <person name="Kosik K.S."/>
            <person name="Manning G."/>
            <person name="Degnan B.M."/>
            <person name="Rokhsar D.S."/>
        </authorList>
    </citation>
    <scope>NUCLEOTIDE SEQUENCE [LARGE SCALE GENOMIC DNA]</scope>
</reference>
<sequence length="129" mass="14202">MMTRSMDRPESPPKGRHMGVGSQPPPRLQAEGSGGVSKRRVNGSSPTQRSVKQFCSKMTQEECVAQLKQLLPKVSGEEEASISELDLVERTIAYIAHLENILSTSNTSSINQQDRSFQTTVDLLQKMAV</sequence>
<dbReference type="GO" id="GO:0046983">
    <property type="term" value="F:protein dimerization activity"/>
    <property type="evidence" value="ECO:0007669"/>
    <property type="project" value="InterPro"/>
</dbReference>
<evidence type="ECO:0000256" key="1">
    <source>
        <dbReference type="SAM" id="MobiDB-lite"/>
    </source>
</evidence>
<evidence type="ECO:0000313" key="3">
    <source>
        <dbReference type="Proteomes" id="UP000007879"/>
    </source>
</evidence>
<feature type="compositionally biased region" description="Basic and acidic residues" evidence="1">
    <location>
        <begin position="1"/>
        <end position="13"/>
    </location>
</feature>
<proteinExistence type="predicted"/>
<evidence type="ECO:0000313" key="2">
    <source>
        <dbReference type="EnsemblMetazoa" id="Aqu2.1.35053_001"/>
    </source>
</evidence>
<dbReference type="AlphaFoldDB" id="A0A1X7V4Y4"/>
<dbReference type="InterPro" id="IPR036638">
    <property type="entry name" value="HLH_DNA-bd_sf"/>
</dbReference>